<dbReference type="GO" id="GO:0005829">
    <property type="term" value="C:cytosol"/>
    <property type="evidence" value="ECO:0007669"/>
    <property type="project" value="TreeGrafter"/>
</dbReference>
<dbReference type="InterPro" id="IPR014729">
    <property type="entry name" value="Rossmann-like_a/b/a_fold"/>
</dbReference>
<dbReference type="PANTHER" id="PTHR43284">
    <property type="entry name" value="ASPARAGINE SYNTHETASE (GLUTAMINE-HYDROLYZING)"/>
    <property type="match status" value="1"/>
</dbReference>
<dbReference type="AlphaFoldDB" id="A0A382IXN4"/>
<dbReference type="SUPFAM" id="SSF52402">
    <property type="entry name" value="Adenine nucleotide alpha hydrolases-like"/>
    <property type="match status" value="1"/>
</dbReference>
<dbReference type="InterPro" id="IPR051786">
    <property type="entry name" value="ASN_synthetase/amidase"/>
</dbReference>
<organism evidence="2">
    <name type="scientific">marine metagenome</name>
    <dbReference type="NCBI Taxonomy" id="408172"/>
    <lineage>
        <taxon>unclassified sequences</taxon>
        <taxon>metagenomes</taxon>
        <taxon>ecological metagenomes</taxon>
    </lineage>
</organism>
<dbReference type="GO" id="GO:0004066">
    <property type="term" value="F:asparagine synthase (glutamine-hydrolyzing) activity"/>
    <property type="evidence" value="ECO:0007669"/>
    <property type="project" value="InterPro"/>
</dbReference>
<reference evidence="2" key="1">
    <citation type="submission" date="2018-05" db="EMBL/GenBank/DDBJ databases">
        <authorList>
            <person name="Lanie J.A."/>
            <person name="Ng W.-L."/>
            <person name="Kazmierczak K.M."/>
            <person name="Andrzejewski T.M."/>
            <person name="Davidsen T.M."/>
            <person name="Wayne K.J."/>
            <person name="Tettelin H."/>
            <person name="Glass J.I."/>
            <person name="Rusch D."/>
            <person name="Podicherti R."/>
            <person name="Tsui H.-C.T."/>
            <person name="Winkler M.E."/>
        </authorList>
    </citation>
    <scope>NUCLEOTIDE SEQUENCE</scope>
</reference>
<dbReference type="Gene3D" id="3.40.50.620">
    <property type="entry name" value="HUPs"/>
    <property type="match status" value="1"/>
</dbReference>
<sequence length="244" mass="28665">MAKKKNLKVLLAGDGADELFVGYSWNFNTDTANLRKQKIIESSFFTPLEVNQKVFKGGNVDLTTRHKLIQNINDPHIATALLDQRCYLDKWLHRQDRAGMYASIEIRVPFCNIEVFKLVNSISFNNKTLNGQTPKYLLKTIAEKYLDSSIVHRKKVGFGIPLEDWFRDYSKLGHMLKYLKDDLFHSRPLYDHKFVHKIIENHLNHKANYGRILWTILNVELWHRIFIDRAFDSILENQKIPIHD</sequence>
<dbReference type="PANTHER" id="PTHR43284:SF1">
    <property type="entry name" value="ASPARAGINE SYNTHETASE"/>
    <property type="match status" value="1"/>
</dbReference>
<feature type="domain" description="Asparagine synthetase" evidence="1">
    <location>
        <begin position="1"/>
        <end position="224"/>
    </location>
</feature>
<accession>A0A382IXN4</accession>
<proteinExistence type="predicted"/>
<name>A0A382IXN4_9ZZZZ</name>
<dbReference type="EMBL" id="UINC01069920">
    <property type="protein sequence ID" value="SVC03673.1"/>
    <property type="molecule type" value="Genomic_DNA"/>
</dbReference>
<protein>
    <recommendedName>
        <fullName evidence="1">Asparagine synthetase domain-containing protein</fullName>
    </recommendedName>
</protein>
<dbReference type="GO" id="GO:0006529">
    <property type="term" value="P:asparagine biosynthetic process"/>
    <property type="evidence" value="ECO:0007669"/>
    <property type="project" value="InterPro"/>
</dbReference>
<dbReference type="Pfam" id="PF00733">
    <property type="entry name" value="Asn_synthase"/>
    <property type="match status" value="1"/>
</dbReference>
<dbReference type="InterPro" id="IPR001962">
    <property type="entry name" value="Asn_synthase"/>
</dbReference>
<evidence type="ECO:0000313" key="2">
    <source>
        <dbReference type="EMBL" id="SVC03673.1"/>
    </source>
</evidence>
<gene>
    <name evidence="2" type="ORF">METZ01_LOCUS256527</name>
</gene>
<dbReference type="CDD" id="cd01991">
    <property type="entry name" value="Asn_synthase_B_C"/>
    <property type="match status" value="1"/>
</dbReference>
<evidence type="ECO:0000259" key="1">
    <source>
        <dbReference type="Pfam" id="PF00733"/>
    </source>
</evidence>